<evidence type="ECO:0008006" key="4">
    <source>
        <dbReference type="Google" id="ProtNLM"/>
    </source>
</evidence>
<reference evidence="3" key="1">
    <citation type="journal article" date="2019" name="Int. J. Syst. Evol. Microbiol.">
        <title>The Global Catalogue of Microorganisms (GCM) 10K type strain sequencing project: providing services to taxonomists for standard genome sequencing and annotation.</title>
        <authorList>
            <consortium name="The Broad Institute Genomics Platform"/>
            <consortium name="The Broad Institute Genome Sequencing Center for Infectious Disease"/>
            <person name="Wu L."/>
            <person name="Ma J."/>
        </authorList>
    </citation>
    <scope>NUCLEOTIDE SEQUENCE [LARGE SCALE GENOMIC DNA]</scope>
    <source>
        <strain evidence="3">JCM 32105</strain>
    </source>
</reference>
<protein>
    <recommendedName>
        <fullName evidence="4">DUF2157 domain-containing protein</fullName>
    </recommendedName>
</protein>
<organism evidence="2 3">
    <name type="scientific">Nemorincola caseinilytica</name>
    <dbReference type="NCBI Taxonomy" id="2054315"/>
    <lineage>
        <taxon>Bacteria</taxon>
        <taxon>Pseudomonadati</taxon>
        <taxon>Bacteroidota</taxon>
        <taxon>Chitinophagia</taxon>
        <taxon>Chitinophagales</taxon>
        <taxon>Chitinophagaceae</taxon>
        <taxon>Nemorincola</taxon>
    </lineage>
</organism>
<keyword evidence="1" id="KW-0812">Transmembrane</keyword>
<keyword evidence="1" id="KW-0472">Membrane</keyword>
<dbReference type="RefSeq" id="WP_345081833.1">
    <property type="nucleotide sequence ID" value="NZ_BAABFA010000010.1"/>
</dbReference>
<sequence>MQSADEKKHLSDRVLQMLQQGRTQEEAEAMLTAMDLPLAYVKELVAETMKLYLGQQRSRGLSMILTGAVMCFASFLLTLLGVFPEASIGYYVVLYGLTGAGAGIAFYGFTHIF</sequence>
<name>A0ABP8NE44_9BACT</name>
<dbReference type="Proteomes" id="UP001500067">
    <property type="component" value="Unassembled WGS sequence"/>
</dbReference>
<evidence type="ECO:0000256" key="1">
    <source>
        <dbReference type="SAM" id="Phobius"/>
    </source>
</evidence>
<feature type="transmembrane region" description="Helical" evidence="1">
    <location>
        <begin position="60"/>
        <end position="82"/>
    </location>
</feature>
<evidence type="ECO:0000313" key="2">
    <source>
        <dbReference type="EMBL" id="GAA4465546.1"/>
    </source>
</evidence>
<keyword evidence="3" id="KW-1185">Reference proteome</keyword>
<proteinExistence type="predicted"/>
<evidence type="ECO:0000313" key="3">
    <source>
        <dbReference type="Proteomes" id="UP001500067"/>
    </source>
</evidence>
<gene>
    <name evidence="2" type="ORF">GCM10023093_17930</name>
</gene>
<feature type="transmembrane region" description="Helical" evidence="1">
    <location>
        <begin position="88"/>
        <end position="109"/>
    </location>
</feature>
<accession>A0ABP8NE44</accession>
<keyword evidence="1" id="KW-1133">Transmembrane helix</keyword>
<comment type="caution">
    <text evidence="2">The sequence shown here is derived from an EMBL/GenBank/DDBJ whole genome shotgun (WGS) entry which is preliminary data.</text>
</comment>
<dbReference type="EMBL" id="BAABFA010000010">
    <property type="protein sequence ID" value="GAA4465546.1"/>
    <property type="molecule type" value="Genomic_DNA"/>
</dbReference>